<keyword evidence="1" id="KW-1133">Transmembrane helix</keyword>
<evidence type="ECO:0000313" key="3">
    <source>
        <dbReference type="Proteomes" id="UP000280501"/>
    </source>
</evidence>
<dbReference type="OrthoDB" id="62003at2"/>
<gene>
    <name evidence="2" type="ORF">EDD34_0855</name>
</gene>
<accession>A0A3N4Z4X5</accession>
<protein>
    <submittedName>
        <fullName evidence="2">ABC-2 type transport system permease protein</fullName>
    </submittedName>
</protein>
<reference evidence="2 3" key="1">
    <citation type="submission" date="2018-11" db="EMBL/GenBank/DDBJ databases">
        <title>Sequencing the genomes of 1000 actinobacteria strains.</title>
        <authorList>
            <person name="Klenk H.-P."/>
        </authorList>
    </citation>
    <scope>NUCLEOTIDE SEQUENCE [LARGE SCALE GENOMIC DNA]</scope>
    <source>
        <strain evidence="2 3">DSM 15700</strain>
    </source>
</reference>
<keyword evidence="1" id="KW-0812">Transmembrane</keyword>
<dbReference type="Proteomes" id="UP000280501">
    <property type="component" value="Unassembled WGS sequence"/>
</dbReference>
<dbReference type="EMBL" id="RKQZ01000001">
    <property type="protein sequence ID" value="RPF20272.1"/>
    <property type="molecule type" value="Genomic_DNA"/>
</dbReference>
<comment type="caution">
    <text evidence="2">The sequence shown here is derived from an EMBL/GenBank/DDBJ whole genome shotgun (WGS) entry which is preliminary data.</text>
</comment>
<proteinExistence type="predicted"/>
<feature type="transmembrane region" description="Helical" evidence="1">
    <location>
        <begin position="121"/>
        <end position="143"/>
    </location>
</feature>
<evidence type="ECO:0000313" key="2">
    <source>
        <dbReference type="EMBL" id="RPF20272.1"/>
    </source>
</evidence>
<evidence type="ECO:0000256" key="1">
    <source>
        <dbReference type="SAM" id="Phobius"/>
    </source>
</evidence>
<feature type="transmembrane region" description="Helical" evidence="1">
    <location>
        <begin position="230"/>
        <end position="251"/>
    </location>
</feature>
<feature type="transmembrane region" description="Helical" evidence="1">
    <location>
        <begin position="56"/>
        <end position="76"/>
    </location>
</feature>
<dbReference type="PANTHER" id="PTHR36832">
    <property type="entry name" value="SLR1174 PROTEIN-RELATED"/>
    <property type="match status" value="1"/>
</dbReference>
<sequence>MRVYARILAAGFRTQSRYLPAAFAGLLANATFGLLKSGILLTLVDGGGGEIDGYTAGTMAAYVWLSQGLLGSVNIWSLPSSARRIKSGDIAVDFLRPVDVQFAAIADDVGRGLFALIPRGLPSVGVGVLLVGMAMPAQILPYALGTVSLLLGITLSHALTYLLGTAGFWLVEVRGLQVLYMGVAGLLTGLITPVWLFPAWLEAIAVATPFPAVMMYPIDVLSGRTTGTDALALIGAQAGWLALALVAGGLATRLGRRKLEVQGG</sequence>
<keyword evidence="1" id="KW-0472">Membrane</keyword>
<feature type="transmembrane region" description="Helical" evidence="1">
    <location>
        <begin position="21"/>
        <end position="44"/>
    </location>
</feature>
<dbReference type="RefSeq" id="WP_123813462.1">
    <property type="nucleotide sequence ID" value="NZ_RKQZ01000001.1"/>
</dbReference>
<dbReference type="AlphaFoldDB" id="A0A3N4Z4X5"/>
<feature type="transmembrane region" description="Helical" evidence="1">
    <location>
        <begin position="178"/>
        <end position="201"/>
    </location>
</feature>
<dbReference type="PANTHER" id="PTHR36832:SF2">
    <property type="entry name" value="INTEGRAL MEMBRANE PROTEIN"/>
    <property type="match status" value="1"/>
</dbReference>
<feature type="transmembrane region" description="Helical" evidence="1">
    <location>
        <begin position="149"/>
        <end position="171"/>
    </location>
</feature>
<dbReference type="InterPro" id="IPR010390">
    <property type="entry name" value="ABC-2_transporter-like"/>
</dbReference>
<dbReference type="Pfam" id="PF06182">
    <property type="entry name" value="ABC2_membrane_6"/>
    <property type="match status" value="1"/>
</dbReference>
<name>A0A3N4Z4X5_9MICO</name>
<organism evidence="2 3">
    <name type="scientific">Myceligenerans xiligouense</name>
    <dbReference type="NCBI Taxonomy" id="253184"/>
    <lineage>
        <taxon>Bacteria</taxon>
        <taxon>Bacillati</taxon>
        <taxon>Actinomycetota</taxon>
        <taxon>Actinomycetes</taxon>
        <taxon>Micrococcales</taxon>
        <taxon>Promicromonosporaceae</taxon>
        <taxon>Myceligenerans</taxon>
    </lineage>
</organism>
<keyword evidence="3" id="KW-1185">Reference proteome</keyword>